<protein>
    <recommendedName>
        <fullName evidence="5">Secreted protein</fullName>
    </recommendedName>
</protein>
<feature type="chain" id="PRO_5010746311" description="Secreted protein" evidence="2">
    <location>
        <begin position="17"/>
        <end position="596"/>
    </location>
</feature>
<feature type="signal peptide" evidence="2">
    <location>
        <begin position="1"/>
        <end position="16"/>
    </location>
</feature>
<keyword evidence="4" id="KW-1185">Reference proteome</keyword>
<name>A0A1W0AAY2_9STRA</name>
<dbReference type="OrthoDB" id="66778at2759"/>
<gene>
    <name evidence="3" type="ORF">THRCLA_00646</name>
</gene>
<keyword evidence="2" id="KW-0732">Signal</keyword>
<evidence type="ECO:0000256" key="2">
    <source>
        <dbReference type="SAM" id="SignalP"/>
    </source>
</evidence>
<organism evidence="3 4">
    <name type="scientific">Thraustotheca clavata</name>
    <dbReference type="NCBI Taxonomy" id="74557"/>
    <lineage>
        <taxon>Eukaryota</taxon>
        <taxon>Sar</taxon>
        <taxon>Stramenopiles</taxon>
        <taxon>Oomycota</taxon>
        <taxon>Saprolegniomycetes</taxon>
        <taxon>Saprolegniales</taxon>
        <taxon>Achlyaceae</taxon>
        <taxon>Thraustotheca</taxon>
    </lineage>
</organism>
<dbReference type="AlphaFoldDB" id="A0A1W0AAY2"/>
<evidence type="ECO:0000313" key="4">
    <source>
        <dbReference type="Proteomes" id="UP000243217"/>
    </source>
</evidence>
<evidence type="ECO:0000256" key="1">
    <source>
        <dbReference type="SAM" id="Phobius"/>
    </source>
</evidence>
<feature type="transmembrane region" description="Helical" evidence="1">
    <location>
        <begin position="558"/>
        <end position="576"/>
    </location>
</feature>
<dbReference type="EMBL" id="JNBS01000249">
    <property type="protein sequence ID" value="OQS07339.1"/>
    <property type="molecule type" value="Genomic_DNA"/>
</dbReference>
<dbReference type="Proteomes" id="UP000243217">
    <property type="component" value="Unassembled WGS sequence"/>
</dbReference>
<proteinExistence type="predicted"/>
<accession>A0A1W0AAY2</accession>
<sequence>MLAIVSLIALVAAAQGSPYGVSQRTIKFPPPFKSLDPAQHKTIFANFKSCVGQCVKDTSYDAKSYDAWSALSNLGSYTACATTCVATEVLNTVGYYKSAYATIYDVYANHLVQTKKHLAGGPKFDFIGNRSRVDYSCCLPDEYFVPWDQVSIETFAFFQPQDRSYGGSTLLDDNGFYVNVRAEKYLEYCAQVVDGNGQQSDFLDDASGFGGLRLYCDTGLFYYLLAAKRNIGQQILHPSYAAKVPNGACTKRTNCDVTLKPNPKGRCFEGNVCVAQKTQIVNATGANVDSDDRCDYLTDLLVTKPSPKGTCDKIRLLWDNQTNYWLEIDFIKANGNDVDLYKVENLTRYDSLHGTCNFTGTLGTADINSITALSNPSLFDIPDWLCTEFYEYADYRDSNNNLYHGGSVEYCNAQQYANHLTRELYDYTECPFYDSQLTQDKSFSDFFQHENTTDIPFNFFNAPIFNPAYSIACLYRVVSLKCDCMRAVVNCYANENHFTTALGQTLGRASSILCGFILCQQPGIYRMFADADGIRHTLIMKEILMQTNLLDASSTTTIASTAFLSFGLGMIAFIAVKKFTKKNAKSAMEDGYRNLI</sequence>
<keyword evidence="1" id="KW-0812">Transmembrane</keyword>
<keyword evidence="1" id="KW-1133">Transmembrane helix</keyword>
<evidence type="ECO:0000313" key="3">
    <source>
        <dbReference type="EMBL" id="OQS07339.1"/>
    </source>
</evidence>
<reference evidence="3 4" key="1">
    <citation type="journal article" date="2014" name="Genome Biol. Evol.">
        <title>The secreted proteins of Achlya hypogyna and Thraustotheca clavata identify the ancestral oomycete secretome and reveal gene acquisitions by horizontal gene transfer.</title>
        <authorList>
            <person name="Misner I."/>
            <person name="Blouin N."/>
            <person name="Leonard G."/>
            <person name="Richards T.A."/>
            <person name="Lane C.E."/>
        </authorList>
    </citation>
    <scope>NUCLEOTIDE SEQUENCE [LARGE SCALE GENOMIC DNA]</scope>
    <source>
        <strain evidence="3 4">ATCC 34112</strain>
    </source>
</reference>
<keyword evidence="1" id="KW-0472">Membrane</keyword>
<comment type="caution">
    <text evidence="3">The sequence shown here is derived from an EMBL/GenBank/DDBJ whole genome shotgun (WGS) entry which is preliminary data.</text>
</comment>
<evidence type="ECO:0008006" key="5">
    <source>
        <dbReference type="Google" id="ProtNLM"/>
    </source>
</evidence>